<accession>A0A4R5DDV0</accession>
<evidence type="ECO:0000259" key="8">
    <source>
        <dbReference type="Pfam" id="PF09364"/>
    </source>
</evidence>
<dbReference type="InterPro" id="IPR019790">
    <property type="entry name" value="Xul5P/Fru6P_PKetolase_CS"/>
</dbReference>
<name>A0A4R5DDV0_9ACTN</name>
<dbReference type="HAMAP" id="MF_01403">
    <property type="entry name" value="Phosphoketolase"/>
    <property type="match status" value="1"/>
</dbReference>
<evidence type="ECO:0000256" key="4">
    <source>
        <dbReference type="ARBA" id="ARBA00023239"/>
    </source>
</evidence>
<dbReference type="PANTHER" id="PTHR31273">
    <property type="entry name" value="PHOSPHOKETOLASE-RELATED"/>
    <property type="match status" value="1"/>
</dbReference>
<dbReference type="GO" id="GO:0016832">
    <property type="term" value="F:aldehyde-lyase activity"/>
    <property type="evidence" value="ECO:0007669"/>
    <property type="project" value="UniProtKB-UniRule"/>
</dbReference>
<keyword evidence="3 5" id="KW-0786">Thiamine pyrophosphate</keyword>
<dbReference type="NCBIfam" id="NF003619">
    <property type="entry name" value="PRK05261.1-4"/>
    <property type="match status" value="1"/>
</dbReference>
<evidence type="ECO:0000259" key="7">
    <source>
        <dbReference type="Pfam" id="PF09363"/>
    </source>
</evidence>
<dbReference type="EMBL" id="SMKZ01000015">
    <property type="protein sequence ID" value="TDE10140.1"/>
    <property type="molecule type" value="Genomic_DNA"/>
</dbReference>
<evidence type="ECO:0000256" key="1">
    <source>
        <dbReference type="ARBA" id="ARBA00001964"/>
    </source>
</evidence>
<dbReference type="RefSeq" id="WP_131894921.1">
    <property type="nucleotide sequence ID" value="NZ_SMKZ01000015.1"/>
</dbReference>
<dbReference type="Proteomes" id="UP000294739">
    <property type="component" value="Unassembled WGS sequence"/>
</dbReference>
<dbReference type="Gene3D" id="3.40.50.920">
    <property type="match status" value="1"/>
</dbReference>
<evidence type="ECO:0000256" key="6">
    <source>
        <dbReference type="SAM" id="MobiDB-lite"/>
    </source>
</evidence>
<dbReference type="InterPro" id="IPR005593">
    <property type="entry name" value="Xul5P/Fru6P_PKetolase"/>
</dbReference>
<dbReference type="InterPro" id="IPR018969">
    <property type="entry name" value="Xul5P/Fru6P_PKetolase_C"/>
</dbReference>
<evidence type="ECO:0000313" key="9">
    <source>
        <dbReference type="EMBL" id="TDE10140.1"/>
    </source>
</evidence>
<dbReference type="GO" id="GO:0000287">
    <property type="term" value="F:magnesium ion binding"/>
    <property type="evidence" value="ECO:0007669"/>
    <property type="project" value="UniProtKB-ARBA"/>
</dbReference>
<dbReference type="NCBIfam" id="NF003617">
    <property type="entry name" value="PRK05261.1-2"/>
    <property type="match status" value="1"/>
</dbReference>
<comment type="similarity">
    <text evidence="2 5">Belongs to the XFP family.</text>
</comment>
<dbReference type="InterPro" id="IPR029061">
    <property type="entry name" value="THDP-binding"/>
</dbReference>
<dbReference type="EC" id="4.1.2.-" evidence="5"/>
<feature type="region of interest" description="Disordered" evidence="6">
    <location>
        <begin position="362"/>
        <end position="381"/>
    </location>
</feature>
<dbReference type="NCBIfam" id="NF003621">
    <property type="entry name" value="PRK05261.1-6"/>
    <property type="match status" value="1"/>
</dbReference>
<dbReference type="PROSITE" id="PS60003">
    <property type="entry name" value="PHOSPHOKETOLASE_2"/>
    <property type="match status" value="1"/>
</dbReference>
<dbReference type="Pfam" id="PF09364">
    <property type="entry name" value="XFP_N"/>
    <property type="match status" value="1"/>
</dbReference>
<reference evidence="9 10" key="1">
    <citation type="submission" date="2019-03" db="EMBL/GenBank/DDBJ databases">
        <title>Draft genome sequences of novel Actinobacteria.</title>
        <authorList>
            <person name="Sahin N."/>
            <person name="Ay H."/>
            <person name="Saygin H."/>
        </authorList>
    </citation>
    <scope>NUCLEOTIDE SEQUENCE [LARGE SCALE GENOMIC DNA]</scope>
    <source>
        <strain evidence="9 10">5K138</strain>
    </source>
</reference>
<evidence type="ECO:0000256" key="2">
    <source>
        <dbReference type="ARBA" id="ARBA00005623"/>
    </source>
</evidence>
<dbReference type="InterPro" id="IPR023962">
    <property type="entry name" value="Phosphoketolase"/>
</dbReference>
<evidence type="ECO:0000313" key="10">
    <source>
        <dbReference type="Proteomes" id="UP000294739"/>
    </source>
</evidence>
<dbReference type="Pfam" id="PF09363">
    <property type="entry name" value="XFP_C"/>
    <property type="match status" value="1"/>
</dbReference>
<dbReference type="OrthoDB" id="9768449at2"/>
<dbReference type="InParanoid" id="A0A4R5DDV0"/>
<dbReference type="FunFam" id="3.40.50.970:FF:000091">
    <property type="entry name" value="Xylulose-5-phosphate/fructose-6-phosphate phosphoketolase"/>
    <property type="match status" value="1"/>
</dbReference>
<feature type="domain" description="Xylulose 5-phosphate/Fructose 6-phosphate phosphoketolase C-terminal" evidence="7">
    <location>
        <begin position="595"/>
        <end position="797"/>
    </location>
</feature>
<dbReference type="Pfam" id="PF03894">
    <property type="entry name" value="XFP"/>
    <property type="match status" value="1"/>
</dbReference>
<evidence type="ECO:0000256" key="5">
    <source>
        <dbReference type="HAMAP-Rule" id="MF_01403"/>
    </source>
</evidence>
<dbReference type="InterPro" id="IPR019789">
    <property type="entry name" value="Xul5P/Fru6P_PKetolase_ThDP_BS"/>
</dbReference>
<dbReference type="PIRSF" id="PIRSF017245">
    <property type="entry name" value="Phosphoketolase"/>
    <property type="match status" value="1"/>
</dbReference>
<evidence type="ECO:0000256" key="3">
    <source>
        <dbReference type="ARBA" id="ARBA00023052"/>
    </source>
</evidence>
<feature type="domain" description="Xylulose 5-phosphate/Fructose 6-phosphate phosphoketolase N-terminal" evidence="8">
    <location>
        <begin position="14"/>
        <end position="380"/>
    </location>
</feature>
<comment type="cofactor">
    <cofactor evidence="1 5">
        <name>thiamine diphosphate</name>
        <dbReference type="ChEBI" id="CHEBI:58937"/>
    </cofactor>
</comment>
<gene>
    <name evidence="9" type="ORF">E1269_12550</name>
</gene>
<feature type="region of interest" description="Disordered" evidence="6">
    <location>
        <begin position="804"/>
        <end position="830"/>
    </location>
</feature>
<dbReference type="InterPro" id="IPR009014">
    <property type="entry name" value="Transketo_C/PFOR_II"/>
</dbReference>
<dbReference type="PROSITE" id="PS60002">
    <property type="entry name" value="PHOSPHOKETOLASE_1"/>
    <property type="match status" value="1"/>
</dbReference>
<dbReference type="GO" id="GO:0005975">
    <property type="term" value="P:carbohydrate metabolic process"/>
    <property type="evidence" value="ECO:0007669"/>
    <property type="project" value="InterPro"/>
</dbReference>
<dbReference type="Gene3D" id="3.40.50.970">
    <property type="match status" value="2"/>
</dbReference>
<keyword evidence="10" id="KW-1185">Reference proteome</keyword>
<protein>
    <recommendedName>
        <fullName evidence="5">Probable phosphoketolase</fullName>
        <ecNumber evidence="5">4.1.2.-</ecNumber>
    </recommendedName>
</protein>
<proteinExistence type="inferred from homology"/>
<dbReference type="AlphaFoldDB" id="A0A4R5DDV0"/>
<dbReference type="SUPFAM" id="SSF52518">
    <property type="entry name" value="Thiamin diphosphate-binding fold (THDP-binding)"/>
    <property type="match status" value="2"/>
</dbReference>
<sequence>MLRKPTRDEKSHPVDDDLLTRIDAWWRAANYLSVGQIYLLDNPLLRVPLRAEHIKPRLLGHWGTSPGQNFLYAHLNRAIVQRDLDMIYIAGPGHGGPSLVSAAWLDGTYGEIYAHVGDDESGLRELFRQFSFPGGVPSHVAPETPGSIHEGGELGYALSHAYGAAFDNPGLTVAAVIGDGEAETGPLATAWHSNKFLNPVTDGTVLPILHLNGYKIANPAVLARIPRAELEALMVGYGHTPYWFDGGFDEEEPLDVHRRFATLLDEVLDHIEAIRAEAADGGRPGHRPAWPMIVFRTPKGWTGPREVDGQQVENTYRSHQVPMNAVRGNEEYTRLLESWMRSYRPEELFDDAGRLRADLRELSPSGPRRMSANPHSNGGVLTRDLMLPDFRKRAVDVPVPGGSVAEPARVLGQWLADVVRANPTNFRVFGPDETASNRLSATVDVAGKTWMGEILDVDTDLSPSGRVMEMLSEHQCQGWLEGYLLTGRHGLFNCYEAFIHIIDAMFNQHAKWLKVCREIPWRAPIPSLNYLLSSHVWRQDHNGFSHQDPGFIDHVVNKKADVIRVYLPPDANTLLSTYDHCLRSRDYVNVVVAGKQPGPQWLTMDEAIAHCTRGIGIWGWASTDDGSGDPDVVLACAGDVPTLETLAAVDLLRSELPDLRVRVINVVDLMRLQDEREHPHGLPEREFDALFTTDKPVVFAYHGYPWLIHRLTYRHTNHDNIHVRGYKEEGTTTTPFDMVMLNDLDRYHLVMDVIDRVPGLGSRQAALRQRMADARLRARQHTREHGTDIPEVADWAWPAARELGLPGSSGDDTAADFEAAGPVKGDRTSG</sequence>
<dbReference type="InterPro" id="IPR018970">
    <property type="entry name" value="Xul5P/Fru6P_PKetolase_N"/>
</dbReference>
<organism evidence="9 10">
    <name type="scientific">Jiangella asiatica</name>
    <dbReference type="NCBI Taxonomy" id="2530372"/>
    <lineage>
        <taxon>Bacteria</taxon>
        <taxon>Bacillati</taxon>
        <taxon>Actinomycetota</taxon>
        <taxon>Actinomycetes</taxon>
        <taxon>Jiangellales</taxon>
        <taxon>Jiangellaceae</taxon>
        <taxon>Jiangella</taxon>
    </lineage>
</organism>
<dbReference type="PANTHER" id="PTHR31273:SF0">
    <property type="entry name" value="PHOSPHOKETOLASE-RELATED"/>
    <property type="match status" value="1"/>
</dbReference>
<comment type="caution">
    <text evidence="9">The sequence shown here is derived from an EMBL/GenBank/DDBJ whole genome shotgun (WGS) entry which is preliminary data.</text>
</comment>
<keyword evidence="4 5" id="KW-0456">Lyase</keyword>